<name>M2PPB4_9FIRM</name>
<dbReference type="Gene3D" id="1.20.58.460">
    <property type="entry name" value="Hyaluronidase post-catalytic domain-like"/>
    <property type="match status" value="1"/>
</dbReference>
<evidence type="ECO:0000256" key="4">
    <source>
        <dbReference type="SAM" id="Phobius"/>
    </source>
</evidence>
<dbReference type="EMBL" id="AGEJ01000005">
    <property type="protein sequence ID" value="EMD17404.1"/>
    <property type="molecule type" value="Genomic_DNA"/>
</dbReference>
<dbReference type="GO" id="GO:0015929">
    <property type="term" value="F:hexosaminidase activity"/>
    <property type="evidence" value="ECO:0007669"/>
    <property type="project" value="UniProtKB-ARBA"/>
</dbReference>
<accession>M2PPB4</accession>
<keyword evidence="9" id="KW-1185">Reference proteome</keyword>
<dbReference type="OrthoDB" id="9760892at2"/>
<dbReference type="Gene3D" id="3.30.379.10">
    <property type="entry name" value="Chitobiase/beta-hexosaminidase domain 2-like"/>
    <property type="match status" value="1"/>
</dbReference>
<evidence type="ECO:0000313" key="9">
    <source>
        <dbReference type="Proteomes" id="UP000011758"/>
    </source>
</evidence>
<feature type="chain" id="PRO_5004022344" evidence="5">
    <location>
        <begin position="27"/>
        <end position="1743"/>
    </location>
</feature>
<dbReference type="GO" id="GO:1901135">
    <property type="term" value="P:carbohydrate derivative metabolic process"/>
    <property type="evidence" value="ECO:0007669"/>
    <property type="project" value="UniProtKB-ARBA"/>
</dbReference>
<dbReference type="InterPro" id="IPR015882">
    <property type="entry name" value="HEX_bac_N"/>
</dbReference>
<evidence type="ECO:0000256" key="1">
    <source>
        <dbReference type="ARBA" id="ARBA00022801"/>
    </source>
</evidence>
<feature type="domain" description="F5/8 type C" evidence="6">
    <location>
        <begin position="917"/>
        <end position="1044"/>
    </location>
</feature>
<comment type="caution">
    <text evidence="8">The sequence shown here is derived from an EMBL/GenBank/DDBJ whole genome shotgun (WGS) entry which is preliminary data.</text>
</comment>
<dbReference type="SUPFAM" id="SSF51445">
    <property type="entry name" value="(Trans)glycosidases"/>
    <property type="match status" value="1"/>
</dbReference>
<dbReference type="SUPFAM" id="SSF49785">
    <property type="entry name" value="Galactose-binding domain-like"/>
    <property type="match status" value="5"/>
</dbReference>
<dbReference type="SUPFAM" id="SSF140657">
    <property type="entry name" value="Hyaluronidase post-catalytic domain-like"/>
    <property type="match status" value="1"/>
</dbReference>
<dbReference type="eggNOG" id="COG3525">
    <property type="taxonomic scope" value="Bacteria"/>
</dbReference>
<keyword evidence="5" id="KW-0732">Signal</keyword>
<keyword evidence="1 3" id="KW-0378">Hydrolase</keyword>
<keyword evidence="4" id="KW-1133">Transmembrane helix</keyword>
<comment type="similarity">
    <text evidence="3">Belongs to the glycosyl hydrolase 84 family.</text>
</comment>
<dbReference type="BioCyc" id="ECAT999415-HMP:GTTI-200-MONOMER"/>
<evidence type="ECO:0000256" key="5">
    <source>
        <dbReference type="SAM" id="SignalP"/>
    </source>
</evidence>
<gene>
    <name evidence="8" type="ORF">HMPREF9943_00191</name>
</gene>
<dbReference type="PROSITE" id="PS50022">
    <property type="entry name" value="FA58C_3"/>
    <property type="match status" value="1"/>
</dbReference>
<protein>
    <submittedName>
        <fullName evidence="8">Uncharacterized protein</fullName>
    </submittedName>
</protein>
<dbReference type="SUPFAM" id="SSF55545">
    <property type="entry name" value="beta-N-acetylhexosaminidase-like domain"/>
    <property type="match status" value="1"/>
</dbReference>
<feature type="transmembrane region" description="Helical" evidence="4">
    <location>
        <begin position="1721"/>
        <end position="1738"/>
    </location>
</feature>
<keyword evidence="4" id="KW-0812">Transmembrane</keyword>
<dbReference type="GO" id="GO:0005975">
    <property type="term" value="P:carbohydrate metabolic process"/>
    <property type="evidence" value="ECO:0007669"/>
    <property type="project" value="UniProtKB-ARBA"/>
</dbReference>
<keyword evidence="2 3" id="KW-0326">Glycosidase</keyword>
<evidence type="ECO:0000259" key="7">
    <source>
        <dbReference type="PROSITE" id="PS52009"/>
    </source>
</evidence>
<dbReference type="Gene3D" id="1.20.1270.90">
    <property type="entry name" value="AF1782-like"/>
    <property type="match status" value="1"/>
</dbReference>
<reference evidence="8 9" key="1">
    <citation type="submission" date="2013-02" db="EMBL/GenBank/DDBJ databases">
        <title>The Genome Sequence of Lactobacillus catenaformis F0143.</title>
        <authorList>
            <consortium name="The Broad Institute Genome Sequencing Platform"/>
            <person name="Earl A."/>
            <person name="Ward D."/>
            <person name="Feldgarden M."/>
            <person name="Gevers D."/>
            <person name="Izard J."/>
            <person name="Blanton J.M."/>
            <person name="Mathney J."/>
            <person name="Dewhirst F.E."/>
            <person name="Young S.K."/>
            <person name="Zeng Q."/>
            <person name="Gargeya S."/>
            <person name="Fitzgerald M."/>
            <person name="Haas B."/>
            <person name="Abouelleil A."/>
            <person name="Alvarado L."/>
            <person name="Arachchi H.M."/>
            <person name="Berlin A."/>
            <person name="Chapman S.B."/>
            <person name="Gearin G."/>
            <person name="Goldberg J."/>
            <person name="Griggs A."/>
            <person name="Gujja S."/>
            <person name="Hansen M."/>
            <person name="Heiman D."/>
            <person name="Howarth C."/>
            <person name="Larimer J."/>
            <person name="Lui A."/>
            <person name="MacDonald P.J.P."/>
            <person name="McCowen C."/>
            <person name="Montmayeur A."/>
            <person name="Murphy C."/>
            <person name="Neiman D."/>
            <person name="Pearson M."/>
            <person name="Priest M."/>
            <person name="Roberts A."/>
            <person name="Saif S."/>
            <person name="Shea T."/>
            <person name="Sisk P."/>
            <person name="Stolte C."/>
            <person name="Sykes S."/>
            <person name="Wortman J."/>
            <person name="Nusbaum C."/>
            <person name="Birren B."/>
        </authorList>
    </citation>
    <scope>NUCLEOTIDE SEQUENCE [LARGE SCALE GENOMIC DNA]</scope>
    <source>
        <strain evidence="8 9">OT 569</strain>
    </source>
</reference>
<evidence type="ECO:0000256" key="3">
    <source>
        <dbReference type="PROSITE-ProRule" id="PRU01353"/>
    </source>
</evidence>
<dbReference type="InterPro" id="IPR051822">
    <property type="entry name" value="Glycosyl_Hydrolase_84"/>
</dbReference>
<feature type="signal peptide" evidence="5">
    <location>
        <begin position="1"/>
        <end position="26"/>
    </location>
</feature>
<dbReference type="Pfam" id="PF02838">
    <property type="entry name" value="Glyco_hydro_20b"/>
    <property type="match status" value="1"/>
</dbReference>
<sequence>MGNKVLKYFIAFILSLSSLHMISVKAEGTTYKIYPTPQDISYQDKSLNLTPSVNVVYAKGIDQYTKAKAQEVLKSLGKNVEISDSLSKDKTNLLVGVFNEEDQIKAYFKEQNLINDVSFFSKNDAHIVSIKDNIISIIGKDTDASFRGLTSLKHIFSQVRNNQIRNLVIKDYADIKGRGFIEGYYGNPWSNSDRSELMRFGGDYKLNQYIYAPKNDPKHNEKWRELYTESELSEIRKLAEAGNKSKCYYVYALHPFMNKAITFHGQYQHDLGIIKAKFEQLMKNGVKQFAILADDASVPENNPNHYVTLMKDLTQWLKEKAKVYEGLKTDTIFCPNDYMHDGSSYEIRTLKNLPESVSIIQTGGQVWGHVGRDFNDKFFKNSGRPAYMWINWPCSDQTRDSLIMGGAEKVLYPDVDPKTVSGIVINPMQQSEPSKQGIFTNADYAWNIWKNSAKYTKVWNDSFTYIDHGNMYETEASKAYRALSKHMLSSRYLYNDESFDIKDKLKSFISDLSKGKSVKKQAEELVREFTILKNASKILRSRGNQRTVKQIVYWLDCWDNTSESIISYLNTAIALEDKLSNKEIWKRFTKGRQEYENSKKHKFLYINYYEYAQVGRLHITPFMKRLDALLSAEVSHIVNPGIQTQRFITNRSDDPKGEIKNIFDNKPDTEVTYVSPNKIEKGTYAGVLYSKPIDINSALFRLGRNQNPNDTFSKVKVQYSINGHDWKDLDKEYDNPKDLMLENLNLKSVRGLRVIATQEKSNTWLGIRDIVINPKDKEPQEKTTVTLDKVGVRIYDINSIIDGDDNSYAHLAEYPYKTGPIQDYIPKDASVTLHFSKPKLLTQIHFKQDSGTDKVTKYVFEYTENGKDWKELASYNGDSVVNLDVTDKKITVQALRVRNMELNLQEHDKSKGYWWKLYEFNAGTNSKPKLNPDVEYTSRWSIYQGSKSYLLDNNPSTAFDFNTNPSAKKGDYIGLNFKKIIKVGKVHIVVGGNRNKGDKFVKYTLEYSKDGHTWHTYKSYTGQTNEKDTIDENLEGIEAQYLRIVNQQDKNSWIIFSDFIVDEFDEDAEYTSQNIISNTKTNAKAYVRLDKANVKAKDRMVLGKDQYVGVDLNRIKDLKEVSIKTDSNDLTVELSKNNYDWEKLDPKKIAEARYVRIINKTNKNISFKLNSWVVKSREVESPKLHSTTMGINSSWGVSEDSRYNNAAFDGNVDTYTEFADLPQKGQEIIYDLGQTRTIKTLRLYCQDNAVNYIRDAEILVSDDLKNWKKVVSIGDAKENLNDANITCINSGLYKTSQRYPNKVYAEGKIDPTKARYVKILMTASNNNRAVTFNEIVINDGEYVPVSNDPTFKASTIEEQGHAPQNMVDGDLSTYYKAGSNKAGEITYILSQDLEVKRFNIVQHGTITHAQVKALVELNGKRIWVDLGKLDHSLNEIYVPYARVFKLKIVWKDKAVPMISEIISLTDKEYGYSKEDLKKYVDSLKPDEKLYTKASYKAFAEAKEKALKAITEDKDISVVYGQLKHAYLDLVKKANTSELEKEIDSIKQLNPEDYTKDSWNHLNNLLNKANKLLQKELTADQEKDIKAMIRQLKEAQRALVKKGKIYKMLNSPDEVERGKTAVFRSEALLKDFDKLIIDNQIIDKKNYTVTSGSTVVTLKASYTKTLKTGMHQLIIVSKDGYATVKFKAVDKVITTETKPEKDIGKTKKKQNKKTDTGDRTNILIYMVLIIISVCAAYLIRRKLS</sequence>
<dbReference type="Gene3D" id="3.20.20.80">
    <property type="entry name" value="Glycosidases"/>
    <property type="match status" value="1"/>
</dbReference>
<dbReference type="Gene3D" id="2.60.120.260">
    <property type="entry name" value="Galactose-binding domain-like"/>
    <property type="match status" value="4"/>
</dbReference>
<evidence type="ECO:0000313" key="8">
    <source>
        <dbReference type="EMBL" id="EMD17404.1"/>
    </source>
</evidence>
<dbReference type="STRING" id="999415.HMPREF9943_00191"/>
<evidence type="ECO:0000259" key="6">
    <source>
        <dbReference type="PROSITE" id="PS50022"/>
    </source>
</evidence>
<feature type="domain" description="GH84" evidence="7">
    <location>
        <begin position="176"/>
        <end position="449"/>
    </location>
</feature>
<dbReference type="PANTHER" id="PTHR13170">
    <property type="entry name" value="O-GLCNACASE"/>
    <property type="match status" value="1"/>
</dbReference>
<dbReference type="InterPro" id="IPR008979">
    <property type="entry name" value="Galactose-bd-like_sf"/>
</dbReference>
<feature type="active site" description="Proton donor" evidence="3">
    <location>
        <position position="295"/>
    </location>
</feature>
<proteinExistence type="inferred from homology"/>
<dbReference type="Pfam" id="PF07555">
    <property type="entry name" value="NAGidase"/>
    <property type="match status" value="1"/>
</dbReference>
<dbReference type="Proteomes" id="UP000011758">
    <property type="component" value="Unassembled WGS sequence"/>
</dbReference>
<dbReference type="RefSeq" id="WP_004801202.1">
    <property type="nucleotide sequence ID" value="NZ_KB446646.1"/>
</dbReference>
<keyword evidence="4" id="KW-0472">Membrane</keyword>
<evidence type="ECO:0000256" key="2">
    <source>
        <dbReference type="ARBA" id="ARBA00023295"/>
    </source>
</evidence>
<dbReference type="PANTHER" id="PTHR13170:SF16">
    <property type="entry name" value="PROTEIN O-GLCNACASE"/>
    <property type="match status" value="1"/>
</dbReference>
<dbReference type="Pfam" id="PF00754">
    <property type="entry name" value="F5_F8_type_C"/>
    <property type="match status" value="2"/>
</dbReference>
<dbReference type="InterPro" id="IPR017853">
    <property type="entry name" value="GH"/>
</dbReference>
<organism evidence="8 9">
    <name type="scientific">Eggerthia catenaformis OT 569 = DSM 20559</name>
    <dbReference type="NCBI Taxonomy" id="999415"/>
    <lineage>
        <taxon>Bacteria</taxon>
        <taxon>Bacillati</taxon>
        <taxon>Bacillota</taxon>
        <taxon>Erysipelotrichia</taxon>
        <taxon>Erysipelotrichales</taxon>
        <taxon>Coprobacillaceae</taxon>
        <taxon>Eggerthia</taxon>
    </lineage>
</organism>
<dbReference type="InterPro" id="IPR000421">
    <property type="entry name" value="FA58C"/>
</dbReference>
<dbReference type="PROSITE" id="PS52009">
    <property type="entry name" value="GH84"/>
    <property type="match status" value="1"/>
</dbReference>
<dbReference type="InterPro" id="IPR029018">
    <property type="entry name" value="Hex-like_dom2"/>
</dbReference>
<dbReference type="PATRIC" id="fig|999415.3.peg.191"/>
<dbReference type="InterPro" id="IPR011496">
    <property type="entry name" value="O-GlcNAcase_cat"/>
</dbReference>